<reference evidence="4 5" key="1">
    <citation type="submission" date="2019-07" db="EMBL/GenBank/DDBJ databases">
        <title>Aquicoccus porphyridii gen. nov., sp. nov., isolated from a small marine red alga, Porphyridium marinum.</title>
        <authorList>
            <person name="Liu L."/>
        </authorList>
    </citation>
    <scope>NUCLEOTIDE SEQUENCE [LARGE SCALE GENOMIC DNA]</scope>
    <source>
        <strain evidence="4 5">L1 8-17</strain>
    </source>
</reference>
<evidence type="ECO:0000313" key="5">
    <source>
        <dbReference type="Proteomes" id="UP000325291"/>
    </source>
</evidence>
<comment type="caution">
    <text evidence="4">The sequence shown here is derived from an EMBL/GenBank/DDBJ whole genome shotgun (WGS) entry which is preliminary data.</text>
</comment>
<evidence type="ECO:0000256" key="1">
    <source>
        <dbReference type="SAM" id="MobiDB-lite"/>
    </source>
</evidence>
<protein>
    <recommendedName>
        <fullName evidence="3">Putative Flp pilus-assembly TadG-like N-terminal domain-containing protein</fullName>
    </recommendedName>
</protein>
<dbReference type="InterPro" id="IPR036465">
    <property type="entry name" value="vWFA_dom_sf"/>
</dbReference>
<keyword evidence="2" id="KW-1133">Transmembrane helix</keyword>
<keyword evidence="5" id="KW-1185">Reference proteome</keyword>
<feature type="compositionally biased region" description="Basic and acidic residues" evidence="1">
    <location>
        <begin position="14"/>
        <end position="25"/>
    </location>
</feature>
<dbReference type="SUPFAM" id="SSF53300">
    <property type="entry name" value="vWA-like"/>
    <property type="match status" value="1"/>
</dbReference>
<dbReference type="AlphaFoldDB" id="A0A5A9ZHJ7"/>
<proteinExistence type="predicted"/>
<accession>A0A5A9ZHJ7</accession>
<dbReference type="EMBL" id="VINQ01000004">
    <property type="protein sequence ID" value="KAA0916733.1"/>
    <property type="molecule type" value="Genomic_DNA"/>
</dbReference>
<dbReference type="InterPro" id="IPR028087">
    <property type="entry name" value="Tad_N"/>
</dbReference>
<feature type="domain" description="Putative Flp pilus-assembly TadG-like N-terminal" evidence="3">
    <location>
        <begin position="45"/>
        <end position="91"/>
    </location>
</feature>
<evidence type="ECO:0000256" key="2">
    <source>
        <dbReference type="SAM" id="Phobius"/>
    </source>
</evidence>
<keyword evidence="2" id="KW-0812">Transmembrane</keyword>
<name>A0A5A9ZHJ7_9RHOB</name>
<dbReference type="Gene3D" id="3.40.50.410">
    <property type="entry name" value="von Willebrand factor, type A domain"/>
    <property type="match status" value="1"/>
</dbReference>
<sequence>MGRGAGSGDTMTMFERKRAPGPDRKMPARGALRRWLCGFGRDESGVMIAFSIFFLLIILMVAGIGVDLMRFEMTRTRLQATLDRAVLAAADMQQPRDPAEVVQDYLETAGLHDVTLDTPNVSSGTNFRMVDASASIPMRTQFMHMLGVSELSAPALAGAEERIDGIEIALVLDISNSMNWNDRLINLRPAARDFIDTVMALAEPGHVAVSIIPYNTQVNAGAALLRHYDVSTEHDYSHCVDFEAADFNSTSLSPTAPLQRTGHFDYFTYASGTWPPAAGDMPMPVCPTRAGSDITVFETDPAAARDKIDALTAYGNTSIDIGMKWAMTLLDPGTRGVISDMIADGDVHPDNFGRPVDYDEPDVLKVIVVMTDGQNTTQYMLPADRRDGPSDIWYHPASDTVSVYMPRSGPDYFWLSDEAWHDAPRGNHTADPDEAIRLSYPELWAFRSVAQNARYQYGPAYSANGSSLGAAWSDWYSTLPETLSGAQKDTRLQNACGTAKSSDVMIYAIGFEATANGNDQLRNCASSPSHFFDADGVDISDAFQAIAASIAQLRLTQ</sequence>
<dbReference type="Proteomes" id="UP000325291">
    <property type="component" value="Unassembled WGS sequence"/>
</dbReference>
<gene>
    <name evidence="4" type="ORF">FLO80_07890</name>
</gene>
<feature type="region of interest" description="Disordered" evidence="1">
    <location>
        <begin position="1"/>
        <end position="25"/>
    </location>
</feature>
<feature type="transmembrane region" description="Helical" evidence="2">
    <location>
        <begin position="48"/>
        <end position="69"/>
    </location>
</feature>
<evidence type="ECO:0000313" key="4">
    <source>
        <dbReference type="EMBL" id="KAA0916733.1"/>
    </source>
</evidence>
<evidence type="ECO:0000259" key="3">
    <source>
        <dbReference type="Pfam" id="PF13400"/>
    </source>
</evidence>
<dbReference type="Pfam" id="PF13400">
    <property type="entry name" value="Tad"/>
    <property type="match status" value="1"/>
</dbReference>
<organism evidence="4 5">
    <name type="scientific">Aquicoccus porphyridii</name>
    <dbReference type="NCBI Taxonomy" id="1852029"/>
    <lineage>
        <taxon>Bacteria</taxon>
        <taxon>Pseudomonadati</taxon>
        <taxon>Pseudomonadota</taxon>
        <taxon>Alphaproteobacteria</taxon>
        <taxon>Rhodobacterales</taxon>
        <taxon>Paracoccaceae</taxon>
        <taxon>Aquicoccus</taxon>
    </lineage>
</organism>
<keyword evidence="2" id="KW-0472">Membrane</keyword>